<dbReference type="PROSITE" id="PS50005">
    <property type="entry name" value="TPR"/>
    <property type="match status" value="4"/>
</dbReference>
<evidence type="ECO:0000256" key="2">
    <source>
        <dbReference type="ARBA" id="ARBA00022737"/>
    </source>
</evidence>
<keyword evidence="11" id="KW-1185">Reference proteome</keyword>
<keyword evidence="3 5" id="KW-0802">TPR repeat</keyword>
<dbReference type="InterPro" id="IPR019734">
    <property type="entry name" value="TPR_rpt"/>
</dbReference>
<reference evidence="12" key="1">
    <citation type="journal article" date="2015" name="Nat. Commun.">
        <title>The Lingula genome provides insights into brachiopod evolution and the origin of phosphate biomineralization.</title>
        <authorList>
            <person name="Luo Y.J."/>
            <person name="Takeuchi T."/>
            <person name="Koyanagi R."/>
            <person name="Yamada L."/>
            <person name="Kanda M."/>
            <person name="Khalturina M."/>
            <person name="Fujie M."/>
            <person name="Yamasaki S.I."/>
            <person name="Endo K."/>
            <person name="Satoh N."/>
        </authorList>
    </citation>
    <scope>NUCLEOTIDE SEQUENCE</scope>
</reference>
<evidence type="ECO:0000313" key="11">
    <source>
        <dbReference type="Proteomes" id="UP000085678"/>
    </source>
</evidence>
<dbReference type="SUPFAM" id="SSF52540">
    <property type="entry name" value="P-loop containing nucleoside triphosphate hydrolases"/>
    <property type="match status" value="1"/>
</dbReference>
<evidence type="ECO:0000256" key="1">
    <source>
        <dbReference type="ARBA" id="ARBA00022687"/>
    </source>
</evidence>
<dbReference type="PANTHER" id="PTHR45641:SF19">
    <property type="entry name" value="NEPHROCYSTIN-3"/>
    <property type="match status" value="1"/>
</dbReference>
<dbReference type="InterPro" id="IPR056883">
    <property type="entry name" value="NPHP3_hel"/>
</dbReference>
<feature type="repeat" description="TPR" evidence="5">
    <location>
        <begin position="1237"/>
        <end position="1270"/>
    </location>
</feature>
<dbReference type="Gene3D" id="1.25.40.10">
    <property type="entry name" value="Tetratricopeptide repeat domain"/>
    <property type="match status" value="3"/>
</dbReference>
<gene>
    <name evidence="12" type="primary">LOC106155013</name>
</gene>
<dbReference type="GeneID" id="106155013"/>
<evidence type="ECO:0000256" key="5">
    <source>
        <dbReference type="PROSITE-ProRule" id="PRU00339"/>
    </source>
</evidence>
<organism evidence="11 12">
    <name type="scientific">Lingula anatina</name>
    <name type="common">Brachiopod</name>
    <name type="synonym">Lingula unguis</name>
    <dbReference type="NCBI Taxonomy" id="7574"/>
    <lineage>
        <taxon>Eukaryota</taxon>
        <taxon>Metazoa</taxon>
        <taxon>Spiralia</taxon>
        <taxon>Lophotrochozoa</taxon>
        <taxon>Brachiopoda</taxon>
        <taxon>Linguliformea</taxon>
        <taxon>Lingulata</taxon>
        <taxon>Lingulida</taxon>
        <taxon>Linguloidea</taxon>
        <taxon>Lingulidae</taxon>
        <taxon>Lingula</taxon>
    </lineage>
</organism>
<feature type="region of interest" description="Disordered" evidence="7">
    <location>
        <begin position="1271"/>
        <end position="1293"/>
    </location>
</feature>
<dbReference type="InterPro" id="IPR011990">
    <property type="entry name" value="TPR-like_helical_dom_sf"/>
</dbReference>
<evidence type="ECO:0000256" key="6">
    <source>
        <dbReference type="SAM" id="Coils"/>
    </source>
</evidence>
<evidence type="ECO:0000256" key="3">
    <source>
        <dbReference type="ARBA" id="ARBA00022803"/>
    </source>
</evidence>
<feature type="domain" description="Nephrocystin 3 helical" evidence="8">
    <location>
        <begin position="650"/>
        <end position="807"/>
    </location>
</feature>
<dbReference type="Pfam" id="PF13181">
    <property type="entry name" value="TPR_8"/>
    <property type="match status" value="1"/>
</dbReference>
<name>A0A2R2MPU8_LINAN</name>
<dbReference type="Pfam" id="PF25022">
    <property type="entry name" value="NPHP3"/>
    <property type="match status" value="1"/>
</dbReference>
<dbReference type="RefSeq" id="XP_023932198.1">
    <property type="nucleotide sequence ID" value="XM_024076430.1"/>
</dbReference>
<dbReference type="Pfam" id="PF13424">
    <property type="entry name" value="TPR_12"/>
    <property type="match status" value="2"/>
</dbReference>
<feature type="repeat" description="TPR" evidence="5">
    <location>
        <begin position="1195"/>
        <end position="1228"/>
    </location>
</feature>
<feature type="repeat" description="TPR" evidence="5">
    <location>
        <begin position="1111"/>
        <end position="1144"/>
    </location>
</feature>
<accession>A0A2R2MPU8</accession>
<keyword evidence="6" id="KW-0175">Coiled coil</keyword>
<evidence type="ECO:0000259" key="8">
    <source>
        <dbReference type="Pfam" id="PF24884"/>
    </source>
</evidence>
<reference evidence="12" key="2">
    <citation type="submission" date="2025-08" db="UniProtKB">
        <authorList>
            <consortium name="RefSeq"/>
        </authorList>
    </citation>
    <scope>IDENTIFICATION</scope>
</reference>
<dbReference type="InterPro" id="IPR027417">
    <property type="entry name" value="P-loop_NTPase"/>
</dbReference>
<proteinExistence type="predicted"/>
<dbReference type="GO" id="GO:0016055">
    <property type="term" value="P:Wnt signaling pathway"/>
    <property type="evidence" value="ECO:0007669"/>
    <property type="project" value="UniProtKB-KW"/>
</dbReference>
<dbReference type="KEGG" id="lak:106155013"/>
<dbReference type="OrthoDB" id="626167at2759"/>
<dbReference type="STRING" id="7574.A0A2R2MPU8"/>
<dbReference type="SMART" id="SM00028">
    <property type="entry name" value="TPR"/>
    <property type="match status" value="8"/>
</dbReference>
<dbReference type="Pfam" id="PF24885">
    <property type="entry name" value="TPR_NPHP3"/>
    <property type="match status" value="1"/>
</dbReference>
<dbReference type="PANTHER" id="PTHR45641">
    <property type="entry name" value="TETRATRICOPEPTIDE REPEAT PROTEIN (AFU_ORTHOLOGUE AFUA_6G03870)"/>
    <property type="match status" value="1"/>
</dbReference>
<keyword evidence="2" id="KW-0677">Repeat</keyword>
<dbReference type="InterPro" id="IPR056885">
    <property type="entry name" value="TPR_NPHP3"/>
</dbReference>
<dbReference type="InterPro" id="IPR056886">
    <property type="entry name" value="NPHP3_ab_dom"/>
</dbReference>
<feature type="domain" description="Nephrocystin-3 TPR-repeats region" evidence="9">
    <location>
        <begin position="822"/>
        <end position="1059"/>
    </location>
</feature>
<dbReference type="Gene3D" id="3.40.50.300">
    <property type="entry name" value="P-loop containing nucleotide triphosphate hydrolases"/>
    <property type="match status" value="1"/>
</dbReference>
<dbReference type="Proteomes" id="UP000085678">
    <property type="component" value="Unplaced"/>
</dbReference>
<keyword evidence="1" id="KW-0879">Wnt signaling pathway</keyword>
<evidence type="ECO:0000256" key="7">
    <source>
        <dbReference type="SAM" id="MobiDB-lite"/>
    </source>
</evidence>
<feature type="coiled-coil region" evidence="6">
    <location>
        <begin position="75"/>
        <end position="176"/>
    </location>
</feature>
<sequence length="1293" mass="145234">MGTGSSFFRHQDEDDLGDGVIKRIPIEVKPRGKLGLRSVGSLGRKPKGGSLRSALSVDLENPEVERIRREFEMYRLNKENELANVQKKEQKLDTENKKLRTELQALQQMCRKLKNENDIALEAEQQALERAFTFENDRNKVQRQFKIFRETKENEIQNLLKAKRDLENKLSRLSHGLIVDDLDSGSRRSNSLDNLGGGQSGDWWTNLDSEPSMGSTLQLQTFINRGGPEFAHSIVELDGPFTNVTKDDWNAAAASLAQVTPILPTQPVKNTIRVYICANKDTLDEVKLFKREHVPELDRLVSSEGRSLVVVHIQQEDDTVPINRKLLSGVGCQVVECTIFLGFLGNKINKLAEEAVNVFLNCDNQKSTSAIFCFKAPGPKGVTPEVEQMKYDISSKCSGAKIHENYDSAEDGAKCAYVDIKSILKMELGMDQDHSDADSGFSENGGPEQLCGGLWDVHGQFEQIEALNYALSSNCQMGFEKYYERLNTHVQSAGPLPPLLISGGSGLGKSLLLAKWLELLQDKAESSGTLILYHFVGSQDSSSADPIQMTRRLTAKLMQYVSSPPTLTCDPSRLVEEFPRWLEKVSSKLPGGVVLALDSVDRFRQGEHHLKWLLDPLPVDFRVVVTVHEDTCPQSWRSWPTVHMEPHSSKSVKEIIRTELAAVEISLNADQESQVLTHCRTAATCNPLYVMLLVSELTGCTDEGGLDDTLEWVLSTSSATELYQVTLGHLQQQYDNNYGRGLFKKVLQFIYASRNGMGEWELMELISDLTWNNWVVLYKDLVDRQVVTHRGGVLTIVHEQAREAVKAMFFSGSEEKSLDKTREVLIGHFSKCLKPGKVNFRVADELPWLLRQKEDKQALQECLSNICVFQMLYGRGHCAEILSLWQYVGMDRTAMVQAYFAMNKKVEEMDILNLTKVADMYETLGRFCCDLGLLEQALTPLQRALEIREGADPDHPSVAQSLHHLAGLHGQWGKYATAEALYKQALDIKENAFGPEHYSVAVELDALAALYRKQDKLDLAEPVHKRAVSIKSKTKTSRIAPSPLNAGVQRKKALKLEDLTMNADSPELARTLNELGVLYYLQNNQEAAESFFKKSLAMREAVLGSSHTDVAQSLYNLAGLYTDRKQYDLAEPLYERALHIRRQHFPAEHPNVASVVKHLVVLYKKQDKIEKAEPLYEETIQMRERSFGVNHPSVATALVNLAVLHSQQNKYDAALPLYERALGIYEQSLGLTHPRVAETLRNLAKLRYDQGDFETAAKLYKRATEIKEGEMLKGSGRSSSEETASTMKNGVQR</sequence>
<feature type="domain" description="Nephrocystin-3 alpha-beta" evidence="10">
    <location>
        <begin position="270"/>
        <end position="430"/>
    </location>
</feature>
<evidence type="ECO:0000256" key="4">
    <source>
        <dbReference type="ARBA" id="ARBA00040387"/>
    </source>
</evidence>
<dbReference type="Pfam" id="PF24884">
    <property type="entry name" value="NPHP3_hel"/>
    <property type="match status" value="1"/>
</dbReference>
<evidence type="ECO:0000313" key="12">
    <source>
        <dbReference type="RefSeq" id="XP_023932198.1"/>
    </source>
</evidence>
<feature type="compositionally biased region" description="Polar residues" evidence="7">
    <location>
        <begin position="1276"/>
        <end position="1293"/>
    </location>
</feature>
<feature type="repeat" description="TPR" evidence="5">
    <location>
        <begin position="1069"/>
        <end position="1102"/>
    </location>
</feature>
<dbReference type="SUPFAM" id="SSF48452">
    <property type="entry name" value="TPR-like"/>
    <property type="match status" value="2"/>
</dbReference>
<protein>
    <recommendedName>
        <fullName evidence="4">Nephrocystin-3</fullName>
    </recommendedName>
</protein>
<dbReference type="InParanoid" id="A0A2R2MPU8"/>
<evidence type="ECO:0000259" key="10">
    <source>
        <dbReference type="Pfam" id="PF25022"/>
    </source>
</evidence>
<evidence type="ECO:0000259" key="9">
    <source>
        <dbReference type="Pfam" id="PF24885"/>
    </source>
</evidence>